<dbReference type="EMBL" id="ASPP01041290">
    <property type="protein sequence ID" value="ETO00352.1"/>
    <property type="molecule type" value="Genomic_DNA"/>
</dbReference>
<sequence>MLLLEIFGNKIDKTTILKTWKNHNQIFIDTRIQLQEICATSNLNELIRMKHTTNMKHKCKIKFVNDRLKELKVLRRMRLHILWNILKYPKYIKYQQINKQALYNKLLLKCHLDLEQMIEEMKVYLQQLGFKKRK</sequence>
<accession>X6LGX0</accession>
<gene>
    <name evidence="1" type="ORF">RFI_37095</name>
</gene>
<reference evidence="1 2" key="1">
    <citation type="journal article" date="2013" name="Curr. Biol.">
        <title>The Genome of the Foraminiferan Reticulomyxa filosa.</title>
        <authorList>
            <person name="Glockner G."/>
            <person name="Hulsmann N."/>
            <person name="Schleicher M."/>
            <person name="Noegel A.A."/>
            <person name="Eichinger L."/>
            <person name="Gallinger C."/>
            <person name="Pawlowski J."/>
            <person name="Sierra R."/>
            <person name="Euteneuer U."/>
            <person name="Pillet L."/>
            <person name="Moustafa A."/>
            <person name="Platzer M."/>
            <person name="Groth M."/>
            <person name="Szafranski K."/>
            <person name="Schliwa M."/>
        </authorList>
    </citation>
    <scope>NUCLEOTIDE SEQUENCE [LARGE SCALE GENOMIC DNA]</scope>
</reference>
<proteinExistence type="predicted"/>
<comment type="caution">
    <text evidence="1">The sequence shown here is derived from an EMBL/GenBank/DDBJ whole genome shotgun (WGS) entry which is preliminary data.</text>
</comment>
<evidence type="ECO:0000313" key="2">
    <source>
        <dbReference type="Proteomes" id="UP000023152"/>
    </source>
</evidence>
<protein>
    <submittedName>
        <fullName evidence="1">Uncharacterized protein</fullName>
    </submittedName>
</protein>
<keyword evidence="2" id="KW-1185">Reference proteome</keyword>
<name>X6LGX0_RETFI</name>
<organism evidence="1 2">
    <name type="scientific">Reticulomyxa filosa</name>
    <dbReference type="NCBI Taxonomy" id="46433"/>
    <lineage>
        <taxon>Eukaryota</taxon>
        <taxon>Sar</taxon>
        <taxon>Rhizaria</taxon>
        <taxon>Retaria</taxon>
        <taxon>Foraminifera</taxon>
        <taxon>Monothalamids</taxon>
        <taxon>Reticulomyxidae</taxon>
        <taxon>Reticulomyxa</taxon>
    </lineage>
</organism>
<dbReference type="Proteomes" id="UP000023152">
    <property type="component" value="Unassembled WGS sequence"/>
</dbReference>
<evidence type="ECO:0000313" key="1">
    <source>
        <dbReference type="EMBL" id="ETO00352.1"/>
    </source>
</evidence>
<dbReference type="AlphaFoldDB" id="X6LGX0"/>